<dbReference type="InterPro" id="IPR000073">
    <property type="entry name" value="AB_hydrolase_1"/>
</dbReference>
<reference evidence="1 2" key="1">
    <citation type="submission" date="2017-05" db="EMBL/GenBank/DDBJ databases">
        <title>Full genome sequence of Pseudorhodoplanes sinuspersici.</title>
        <authorList>
            <person name="Dastgheib S.M.M."/>
            <person name="Shavandi M."/>
            <person name="Tirandaz H."/>
        </authorList>
    </citation>
    <scope>NUCLEOTIDE SEQUENCE [LARGE SCALE GENOMIC DNA]</scope>
    <source>
        <strain evidence="1 2">RIPI110</strain>
    </source>
</reference>
<sequence length="266" mass="27926">MRASIIVMRLCALLAAALGAGAPDAVAQSQNLTGLGVVLLHGKGGTPTSMIEGLNESLRNEGALVDAPELPWSARRIYDATYEQAMTEIDAAVERLKQAGAKNIAVIGHSLGANAAIGYAARRPGLHAVVALAPGHLPEAWALRIRTKSAIARAKQLIAAGHGDVPTSFPDLAQGIPFSIKATPVVYLSMFDPEGPAVMPKNAAAMEPVPFMWVAGVADPIVFHGKDYAFAPGAKNPKSKYMVIPSMHLSTPFQARGAIIKWLKGL</sequence>
<dbReference type="AlphaFoldDB" id="A0A1W6ZS99"/>
<accession>A0A1W6ZS99</accession>
<dbReference type="OrthoDB" id="7252882at2"/>
<protein>
    <submittedName>
        <fullName evidence="1">Uncharacterized protein</fullName>
    </submittedName>
</protein>
<organism evidence="1 2">
    <name type="scientific">Pseudorhodoplanes sinuspersici</name>
    <dbReference type="NCBI Taxonomy" id="1235591"/>
    <lineage>
        <taxon>Bacteria</taxon>
        <taxon>Pseudomonadati</taxon>
        <taxon>Pseudomonadota</taxon>
        <taxon>Alphaproteobacteria</taxon>
        <taxon>Hyphomicrobiales</taxon>
        <taxon>Pseudorhodoplanes</taxon>
    </lineage>
</organism>
<keyword evidence="2" id="KW-1185">Reference proteome</keyword>
<dbReference type="Proteomes" id="UP000194137">
    <property type="component" value="Chromosome"/>
</dbReference>
<dbReference type="Gene3D" id="3.40.50.1820">
    <property type="entry name" value="alpha/beta hydrolase"/>
    <property type="match status" value="1"/>
</dbReference>
<name>A0A1W6ZS99_9HYPH</name>
<dbReference type="InterPro" id="IPR029058">
    <property type="entry name" value="AB_hydrolase_fold"/>
</dbReference>
<evidence type="ECO:0000313" key="2">
    <source>
        <dbReference type="Proteomes" id="UP000194137"/>
    </source>
</evidence>
<dbReference type="STRING" id="1235591.CAK95_15090"/>
<dbReference type="KEGG" id="psin:CAK95_15090"/>
<dbReference type="SUPFAM" id="SSF53474">
    <property type="entry name" value="alpha/beta-Hydrolases"/>
    <property type="match status" value="1"/>
</dbReference>
<gene>
    <name evidence="1" type="ORF">CAK95_15090</name>
</gene>
<proteinExistence type="predicted"/>
<dbReference type="RefSeq" id="WP_086088646.1">
    <property type="nucleotide sequence ID" value="NZ_CP021112.1"/>
</dbReference>
<dbReference type="EMBL" id="CP021112">
    <property type="protein sequence ID" value="ARQ00250.1"/>
    <property type="molecule type" value="Genomic_DNA"/>
</dbReference>
<dbReference type="Pfam" id="PF12697">
    <property type="entry name" value="Abhydrolase_6"/>
    <property type="match status" value="1"/>
</dbReference>
<evidence type="ECO:0000313" key="1">
    <source>
        <dbReference type="EMBL" id="ARQ00250.1"/>
    </source>
</evidence>